<gene>
    <name evidence="7" type="ORF">A1A1_16630</name>
</gene>
<dbReference type="CDD" id="cd00609">
    <property type="entry name" value="AAT_like"/>
    <property type="match status" value="1"/>
</dbReference>
<dbReference type="InterPro" id="IPR015422">
    <property type="entry name" value="PyrdxlP-dep_Trfase_small"/>
</dbReference>
<keyword evidence="3" id="KW-0663">Pyridoxal phosphate</keyword>
<dbReference type="InterPro" id="IPR051798">
    <property type="entry name" value="Class-II_PLP-Dep_Aminotrans"/>
</dbReference>
<sequence>MNSFQHIYDRKNTRSVKWDSMKTIYNLEDSSDILPMWIADMDFPAPPPVLKALHDRVEHSIFGYSFMCEDCRTAVINWQAKRNDWQIERDWLLFHQGIIPAIASIIETFTEKNDKIVVTPPVYPPFFQLAEHQDREVLYSPLIVQDGQYTIDFEDFEEKLQNAALFILCNPHNPGGRVWTPEELTEIIRLCSKHDVLIISDEIHGDLMMGESRHTPLAKIAGTESDRVFTCMAPTKTFNLAGIQVAMIVATDKEKRAKLEKHALAHGSGMLNAFAPAALTAAYNDSELWLEEMLTIISDNIDFAIRELQKKVPGLRVMEPQSTYLLWIDYSELGLTEDEVMEQLLFTGKVALEPGSKYGSAGLGYLRLNAACPRATLSEGIDRIAFALTNNDDT</sequence>
<dbReference type="AlphaFoldDB" id="A0AA87LQA3"/>
<evidence type="ECO:0000256" key="1">
    <source>
        <dbReference type="ARBA" id="ARBA00001933"/>
    </source>
</evidence>
<organism evidence="7 8">
    <name type="scientific">Planococcus antarcticus DSM 14505</name>
    <dbReference type="NCBI Taxonomy" id="1185653"/>
    <lineage>
        <taxon>Bacteria</taxon>
        <taxon>Bacillati</taxon>
        <taxon>Bacillota</taxon>
        <taxon>Bacilli</taxon>
        <taxon>Bacillales</taxon>
        <taxon>Caryophanaceae</taxon>
        <taxon>Planococcus</taxon>
    </lineage>
</organism>
<dbReference type="PANTHER" id="PTHR43525">
    <property type="entry name" value="PROTEIN MALY"/>
    <property type="match status" value="1"/>
</dbReference>
<dbReference type="SUPFAM" id="SSF53383">
    <property type="entry name" value="PLP-dependent transferases"/>
    <property type="match status" value="1"/>
</dbReference>
<dbReference type="InterPro" id="IPR027619">
    <property type="entry name" value="C-S_lyase_PatB-like"/>
</dbReference>
<comment type="similarity">
    <text evidence="5">Belongs to the class-II pyridoxal-phosphate-dependent aminotransferase family. MalY/PatB cystathionine beta-lyase subfamily.</text>
</comment>
<feature type="domain" description="Aminotransferase class I/classII large" evidence="6">
    <location>
        <begin position="41"/>
        <end position="384"/>
    </location>
</feature>
<evidence type="ECO:0000313" key="7">
    <source>
        <dbReference type="EMBL" id="EIM05366.1"/>
    </source>
</evidence>
<dbReference type="EMBL" id="AJYB01000079">
    <property type="protein sequence ID" value="EIM05366.1"/>
    <property type="molecule type" value="Genomic_DNA"/>
</dbReference>
<dbReference type="NCBIfam" id="TIGR04350">
    <property type="entry name" value="C_S_lyase_PatB"/>
    <property type="match status" value="1"/>
</dbReference>
<evidence type="ECO:0000256" key="5">
    <source>
        <dbReference type="ARBA" id="ARBA00037974"/>
    </source>
</evidence>
<dbReference type="InterPro" id="IPR015421">
    <property type="entry name" value="PyrdxlP-dep_Trfase_major"/>
</dbReference>
<evidence type="ECO:0000256" key="4">
    <source>
        <dbReference type="ARBA" id="ARBA00023239"/>
    </source>
</evidence>
<name>A0AA87LQA3_9BACL</name>
<dbReference type="InterPro" id="IPR015424">
    <property type="entry name" value="PyrdxlP-dep_Trfase"/>
</dbReference>
<evidence type="ECO:0000259" key="6">
    <source>
        <dbReference type="Pfam" id="PF00155"/>
    </source>
</evidence>
<reference evidence="7 8" key="1">
    <citation type="journal article" date="2012" name="J. Bacteriol.">
        <title>Genome Sequence of the Antarctic Psychrophile Bacterium Planococcus antarcticus DSM 14505.</title>
        <authorList>
            <person name="Margolles A."/>
            <person name="Gueimonde M."/>
            <person name="Sanchez B."/>
        </authorList>
    </citation>
    <scope>NUCLEOTIDE SEQUENCE [LARGE SCALE GENOMIC DNA]</scope>
    <source>
        <strain evidence="7 8">DSM 14505</strain>
    </source>
</reference>
<comment type="caution">
    <text evidence="7">The sequence shown here is derived from an EMBL/GenBank/DDBJ whole genome shotgun (WGS) entry which is preliminary data.</text>
</comment>
<protein>
    <recommendedName>
        <fullName evidence="2">cysteine-S-conjugate beta-lyase</fullName>
        <ecNumber evidence="2">4.4.1.13</ecNumber>
    </recommendedName>
</protein>
<evidence type="ECO:0000256" key="3">
    <source>
        <dbReference type="ARBA" id="ARBA00022898"/>
    </source>
</evidence>
<dbReference type="Proteomes" id="UP000004725">
    <property type="component" value="Unassembled WGS sequence"/>
</dbReference>
<evidence type="ECO:0000313" key="8">
    <source>
        <dbReference type="Proteomes" id="UP000004725"/>
    </source>
</evidence>
<dbReference type="RefSeq" id="WP_006831274.1">
    <property type="nucleotide sequence ID" value="NZ_AJYB01000079.1"/>
</dbReference>
<proteinExistence type="inferred from homology"/>
<dbReference type="Gene3D" id="3.40.640.10">
    <property type="entry name" value="Type I PLP-dependent aspartate aminotransferase-like (Major domain)"/>
    <property type="match status" value="1"/>
</dbReference>
<accession>A0AA87LQA3</accession>
<dbReference type="GO" id="GO:0008483">
    <property type="term" value="F:transaminase activity"/>
    <property type="evidence" value="ECO:0007669"/>
    <property type="project" value="UniProtKB-KW"/>
</dbReference>
<comment type="cofactor">
    <cofactor evidence="1">
        <name>pyridoxal 5'-phosphate</name>
        <dbReference type="ChEBI" id="CHEBI:597326"/>
    </cofactor>
</comment>
<dbReference type="Gene3D" id="3.90.1150.10">
    <property type="entry name" value="Aspartate Aminotransferase, domain 1"/>
    <property type="match status" value="1"/>
</dbReference>
<dbReference type="GO" id="GO:0047804">
    <property type="term" value="F:cysteine-S-conjugate beta-lyase activity"/>
    <property type="evidence" value="ECO:0007669"/>
    <property type="project" value="UniProtKB-EC"/>
</dbReference>
<dbReference type="PANTHER" id="PTHR43525:SF1">
    <property type="entry name" value="PROTEIN MALY"/>
    <property type="match status" value="1"/>
</dbReference>
<dbReference type="InterPro" id="IPR004839">
    <property type="entry name" value="Aminotransferase_I/II_large"/>
</dbReference>
<evidence type="ECO:0000256" key="2">
    <source>
        <dbReference type="ARBA" id="ARBA00012224"/>
    </source>
</evidence>
<dbReference type="Pfam" id="PF00155">
    <property type="entry name" value="Aminotran_1_2"/>
    <property type="match status" value="1"/>
</dbReference>
<keyword evidence="7" id="KW-0032">Aminotransferase</keyword>
<dbReference type="EC" id="4.4.1.13" evidence="2"/>
<keyword evidence="7" id="KW-0808">Transferase</keyword>
<keyword evidence="4" id="KW-0456">Lyase</keyword>
<dbReference type="GO" id="GO:0030170">
    <property type="term" value="F:pyridoxal phosphate binding"/>
    <property type="evidence" value="ECO:0007669"/>
    <property type="project" value="InterPro"/>
</dbReference>